<protein>
    <submittedName>
        <fullName evidence="2">Peptidoglycan-binding protein</fullName>
    </submittedName>
</protein>
<dbReference type="InterPro" id="IPR002477">
    <property type="entry name" value="Peptidoglycan-bd-like"/>
</dbReference>
<reference evidence="2 3" key="1">
    <citation type="journal article" date="2021" name="Int. J. Syst. Evol. Microbiol.">
        <title>Amazonocrinis nigriterrae gen. nov., sp. nov., Atlanticothrix silvestris gen. nov., sp. nov. and Dendronalium phyllosphericum gen. nov., sp. nov., nostocacean cyanobacteria from Brazilian environments.</title>
        <authorList>
            <person name="Alvarenga D.O."/>
            <person name="Andreote A.P.D."/>
            <person name="Branco L.H.Z."/>
            <person name="Delbaje E."/>
            <person name="Cruz R.B."/>
            <person name="Varani A.M."/>
            <person name="Fiore M.F."/>
        </authorList>
    </citation>
    <scope>NUCLEOTIDE SEQUENCE [LARGE SCALE GENOMIC DNA]</scope>
    <source>
        <strain evidence="2 3">CENA67</strain>
    </source>
</reference>
<dbReference type="AlphaFoldDB" id="A0A8J7HTY5"/>
<dbReference type="InterPro" id="IPR036365">
    <property type="entry name" value="PGBD-like_sf"/>
</dbReference>
<dbReference type="SUPFAM" id="SSF47090">
    <property type="entry name" value="PGBD-like"/>
    <property type="match status" value="1"/>
</dbReference>
<gene>
    <name evidence="2" type="ORF">I8748_13920</name>
</gene>
<dbReference type="Gene3D" id="1.10.101.10">
    <property type="entry name" value="PGBD-like superfamily/PGBD"/>
    <property type="match status" value="1"/>
</dbReference>
<sequence>MNDIVLLMTGVLITKQPFPFHLPKQPVIQLDNGVQKLTRNQLYQVVSSAKITPPEFARLNESFPATPLEPKPEYRNTLMNKTEKFIAKDLYSLAEFKHFQAVRLKFSDEQRLIAKQSREENVVKKPHQVNFSENKRFIAQEISEENFAAKSQRVNSTNLPNLRFNSSGLAVRVLQRLLVANGYAIRVDGVFGALTESAVKAFQNQHNLIVDGVVGQNTWYFLTK</sequence>
<accession>A0A8J7HTY5</accession>
<keyword evidence="3" id="KW-1185">Reference proteome</keyword>
<feature type="domain" description="Peptidoglycan binding-like" evidence="1">
    <location>
        <begin position="168"/>
        <end position="222"/>
    </location>
</feature>
<dbReference type="Pfam" id="PF01471">
    <property type="entry name" value="PG_binding_1"/>
    <property type="match status" value="1"/>
</dbReference>
<dbReference type="InterPro" id="IPR036366">
    <property type="entry name" value="PGBDSf"/>
</dbReference>
<evidence type="ECO:0000313" key="3">
    <source>
        <dbReference type="Proteomes" id="UP000632766"/>
    </source>
</evidence>
<proteinExistence type="predicted"/>
<name>A0A8J7HTY5_9NOST</name>
<organism evidence="2 3">
    <name type="scientific">Amazonocrinis nigriterrae CENA67</name>
    <dbReference type="NCBI Taxonomy" id="2794033"/>
    <lineage>
        <taxon>Bacteria</taxon>
        <taxon>Bacillati</taxon>
        <taxon>Cyanobacteriota</taxon>
        <taxon>Cyanophyceae</taxon>
        <taxon>Nostocales</taxon>
        <taxon>Nostocaceae</taxon>
        <taxon>Amazonocrinis</taxon>
        <taxon>Amazonocrinis nigriterrae</taxon>
    </lineage>
</organism>
<evidence type="ECO:0000259" key="1">
    <source>
        <dbReference type="Pfam" id="PF01471"/>
    </source>
</evidence>
<evidence type="ECO:0000313" key="2">
    <source>
        <dbReference type="EMBL" id="MBH8563270.1"/>
    </source>
</evidence>
<comment type="caution">
    <text evidence="2">The sequence shown here is derived from an EMBL/GenBank/DDBJ whole genome shotgun (WGS) entry which is preliminary data.</text>
</comment>
<dbReference type="Proteomes" id="UP000632766">
    <property type="component" value="Unassembled WGS sequence"/>
</dbReference>
<dbReference type="EMBL" id="JAECZC010000022">
    <property type="protein sequence ID" value="MBH8563270.1"/>
    <property type="molecule type" value="Genomic_DNA"/>
</dbReference>
<dbReference type="RefSeq" id="WP_198125153.1">
    <property type="nucleotide sequence ID" value="NZ_JAECZC010000022.1"/>
</dbReference>